<evidence type="ECO:0000256" key="2">
    <source>
        <dbReference type="SAM" id="MobiDB-lite"/>
    </source>
</evidence>
<dbReference type="GO" id="GO:0005811">
    <property type="term" value="C:lipid droplet"/>
    <property type="evidence" value="ECO:0007669"/>
    <property type="project" value="TreeGrafter"/>
</dbReference>
<dbReference type="InterPro" id="IPR051276">
    <property type="entry name" value="Saccharopine_DH-like_oxidrdct"/>
</dbReference>
<protein>
    <recommendedName>
        <fullName evidence="3">Saccharopine dehydrogenase NADP binding domain-containing protein</fullName>
    </recommendedName>
</protein>
<dbReference type="AlphaFoldDB" id="A0AAP0GPR7"/>
<dbReference type="Proteomes" id="UP001408789">
    <property type="component" value="Unassembled WGS sequence"/>
</dbReference>
<dbReference type="PANTHER" id="PTHR12286:SF11">
    <property type="entry name" value="SACCHAROPINE DEHYDROGENASE, NADP BINDING DOMAIN, NAD(P)-BINDING DOMAIN SUPERFAMILY"/>
    <property type="match status" value="1"/>
</dbReference>
<dbReference type="InterPro" id="IPR005097">
    <property type="entry name" value="Sacchrp_dh_NADP-bd"/>
</dbReference>
<organism evidence="4 5">
    <name type="scientific">Deinandra increscens subsp. villosa</name>
    <dbReference type="NCBI Taxonomy" id="3103831"/>
    <lineage>
        <taxon>Eukaryota</taxon>
        <taxon>Viridiplantae</taxon>
        <taxon>Streptophyta</taxon>
        <taxon>Embryophyta</taxon>
        <taxon>Tracheophyta</taxon>
        <taxon>Spermatophyta</taxon>
        <taxon>Magnoliopsida</taxon>
        <taxon>eudicotyledons</taxon>
        <taxon>Gunneridae</taxon>
        <taxon>Pentapetalae</taxon>
        <taxon>asterids</taxon>
        <taxon>campanulids</taxon>
        <taxon>Asterales</taxon>
        <taxon>Asteraceae</taxon>
        <taxon>Asteroideae</taxon>
        <taxon>Heliantheae alliance</taxon>
        <taxon>Madieae</taxon>
        <taxon>Madiinae</taxon>
        <taxon>Deinandra</taxon>
    </lineage>
</organism>
<dbReference type="InterPro" id="IPR036291">
    <property type="entry name" value="NAD(P)-bd_dom_sf"/>
</dbReference>
<accession>A0AAP0GPR7</accession>
<proteinExistence type="inferred from homology"/>
<dbReference type="GO" id="GO:0005739">
    <property type="term" value="C:mitochondrion"/>
    <property type="evidence" value="ECO:0007669"/>
    <property type="project" value="TreeGrafter"/>
</dbReference>
<evidence type="ECO:0000313" key="5">
    <source>
        <dbReference type="Proteomes" id="UP001408789"/>
    </source>
</evidence>
<dbReference type="EMBL" id="JBCNJP010000025">
    <property type="protein sequence ID" value="KAK9055934.1"/>
    <property type="molecule type" value="Genomic_DNA"/>
</dbReference>
<feature type="domain" description="Saccharopine dehydrogenase NADP binding" evidence="3">
    <location>
        <begin position="7"/>
        <end position="138"/>
    </location>
</feature>
<dbReference type="Gene3D" id="3.40.50.720">
    <property type="entry name" value="NAD(P)-binding Rossmann-like Domain"/>
    <property type="match status" value="1"/>
</dbReference>
<dbReference type="SUPFAM" id="SSF51735">
    <property type="entry name" value="NAD(P)-binding Rossmann-fold domains"/>
    <property type="match status" value="1"/>
</dbReference>
<dbReference type="PANTHER" id="PTHR12286">
    <property type="entry name" value="SACCHAROPINE DEHYDROGENASE-LIKE OXIDOREDUCTASE"/>
    <property type="match status" value="1"/>
</dbReference>
<gene>
    <name evidence="4" type="ORF">SSX86_027021</name>
</gene>
<evidence type="ECO:0000259" key="3">
    <source>
        <dbReference type="Pfam" id="PF03435"/>
    </source>
</evidence>
<dbReference type="Pfam" id="PF03435">
    <property type="entry name" value="Sacchrp_dh_NADP"/>
    <property type="match status" value="1"/>
</dbReference>
<evidence type="ECO:0000313" key="4">
    <source>
        <dbReference type="EMBL" id="KAK9055934.1"/>
    </source>
</evidence>
<reference evidence="4 5" key="1">
    <citation type="submission" date="2024-04" db="EMBL/GenBank/DDBJ databases">
        <title>The reference genome of an endangered Asteraceae, Deinandra increscens subsp. villosa, native to the Central Coast of California.</title>
        <authorList>
            <person name="Guilliams M."/>
            <person name="Hasenstab-Lehman K."/>
            <person name="Meyer R."/>
            <person name="Mcevoy S."/>
        </authorList>
    </citation>
    <scope>NUCLEOTIDE SEQUENCE [LARGE SCALE GENOMIC DNA]</scope>
    <source>
        <tissue evidence="4">Leaf</tissue>
    </source>
</reference>
<sequence>MAETYDIIIFGASGFTGKHVVREALKFVSPTSPLKSLALAGRSPSKLVQTLKWASTSHPAIPVIVADTSDPPSLRRMASQAKIILNCVGPFRLHGEPVVAACVEAGCHYLDISGEPEFMERMEAVYHEKAVERGSVVVSACAFVSVPADLGFLFNSRQWVSPAVPNRVQAYLNLESDKSNVLNYASYKSAVLGFANADNLKKLRRSGRKRSRPSIPGYAPPKGSAIEHQKKIGLWAMKLATADATIVRRTLSMHTNNHGGLQGFDENAKQAEKRVAFWSKVKPAHFGLIKVASKNLVGMLPFIVVALSIMLLRRFRFGRWLLLNFPSVFSLGLFRKNGPTDEEIASASFKMWFVGHGFGDANAVGSRELDTEIITRVTGPDIGYVATPIILVQCALTVLEQRGDLPKGGVFPPGIVFGSTDLQDRLQENGISFDVISRSWISSKSDLRY</sequence>
<dbReference type="GO" id="GO:0005886">
    <property type="term" value="C:plasma membrane"/>
    <property type="evidence" value="ECO:0007669"/>
    <property type="project" value="TreeGrafter"/>
</dbReference>
<name>A0AAP0GPR7_9ASTR</name>
<keyword evidence="5" id="KW-1185">Reference proteome</keyword>
<feature type="region of interest" description="Disordered" evidence="2">
    <location>
        <begin position="205"/>
        <end position="224"/>
    </location>
</feature>
<dbReference type="GO" id="GO:0009247">
    <property type="term" value="P:glycolipid biosynthetic process"/>
    <property type="evidence" value="ECO:0007669"/>
    <property type="project" value="TreeGrafter"/>
</dbReference>
<comment type="similarity">
    <text evidence="1">Belongs to the saccharopine dehydrogenase family.</text>
</comment>
<comment type="caution">
    <text evidence="4">The sequence shown here is derived from an EMBL/GenBank/DDBJ whole genome shotgun (WGS) entry which is preliminary data.</text>
</comment>
<evidence type="ECO:0000256" key="1">
    <source>
        <dbReference type="ARBA" id="ARBA00038048"/>
    </source>
</evidence>